<name>V6LUI4_9EUKA</name>
<dbReference type="InterPro" id="IPR009057">
    <property type="entry name" value="Homeodomain-like_sf"/>
</dbReference>
<dbReference type="OrthoDB" id="10250366at2759"/>
<evidence type="ECO:0000313" key="3">
    <source>
        <dbReference type="EMBL" id="KAH0571553.1"/>
    </source>
</evidence>
<dbReference type="Proteomes" id="UP000018208">
    <property type="component" value="Unassembled WGS sequence"/>
</dbReference>
<dbReference type="EMBL" id="KI545996">
    <property type="protein sequence ID" value="EST48282.1"/>
    <property type="molecule type" value="Genomic_DNA"/>
</dbReference>
<evidence type="ECO:0000313" key="2">
    <source>
        <dbReference type="EMBL" id="KAH0571550.1"/>
    </source>
</evidence>
<evidence type="ECO:0000313" key="4">
    <source>
        <dbReference type="Proteomes" id="UP000018208"/>
    </source>
</evidence>
<dbReference type="AlphaFoldDB" id="V6LUI4"/>
<gene>
    <name evidence="1" type="ORF">SS50377_11623</name>
    <name evidence="2" type="ORF">SS50377_25738</name>
    <name evidence="3" type="ORF">SS50377_25741</name>
</gene>
<accession>V6LUI4</accession>
<reference evidence="1 2" key="1">
    <citation type="journal article" date="2014" name="PLoS Genet.">
        <title>The Genome of Spironucleus salmonicida Highlights a Fish Pathogen Adapted to Fluctuating Environments.</title>
        <authorList>
            <person name="Xu F."/>
            <person name="Jerlstrom-Hultqvist J."/>
            <person name="Einarsson E."/>
            <person name="Astvaldsson A."/>
            <person name="Svard S.G."/>
            <person name="Andersson J.O."/>
        </authorList>
    </citation>
    <scope>NUCLEOTIDE SEQUENCE</scope>
    <source>
        <strain evidence="2">ATCC 50377</strain>
    </source>
</reference>
<dbReference type="EMBL" id="AUWU02000006">
    <property type="protein sequence ID" value="KAH0571550.1"/>
    <property type="molecule type" value="Genomic_DNA"/>
</dbReference>
<protein>
    <submittedName>
        <fullName evidence="2">SWIRM domain-containing protein</fullName>
    </submittedName>
</protein>
<evidence type="ECO:0000313" key="1">
    <source>
        <dbReference type="EMBL" id="EST48282.1"/>
    </source>
</evidence>
<sequence length="809" mass="93227">MSIRLITDVSFEDWSAYLKSSVNQVLKYLKTDLHQIAHLLTPQLCLDTVFAFYNRMMLLLSFKAQQPTRFAPVLSRFMFFDTEKDGALQLILAEVFGFYHHFQKQALSIDDLTSDEFRRLYLSVYAVLEQHNLIPLHSFCFVGLEPDAVQELTSQVLQLRGEVVEFPEDATYVLRGAETFLPPVSEDFAALRQGKQIQFVDVLRTNKYFLRLVEKPDDRKNALVHARCTPPEFDFVMNIKDFLAVRQRQVGNNTRELDDFMDDIYWQGIQQQALILPPRFVQDSHFFNQLLDPYDYLTSVQEVEIERIQAKFCKAKKSDEFQINQQQSELQKFVHAWQCKMRQAENKPANRHQISRNIVRGFESYNQDGGILNNSRLMGGDRERLVRAQSFRQSNVPIQQIIQQQQFIDQNGELHSHLAVLGTSGVMLAGQPFCGKQQGVYRDSSKRGKKDENLVNFYIRYFSKLDFTITCNVNESIAILHNEPMPFQLLAEEQPLGRSSVRYAYGESKFARQLQDDVYLRPPVQAERRKLLQQDPTWFSPAGVSQFERDFFATCGPPPDWDQFLMDRNLLICTYRALPHIHLRFSPCLEFLGLDYRGARALYDFLGAHRLINDDRLVLKQTIPSQPYRESPLPPRFGFTCGFCSASLKEFCYFFAQTQQPAEHQPQILCDVCYQCAGQSIQAKYLHLRPRAIDTHNKFIIADAFRRTAGLGWLTAIKIAAEVGGVSKNDVLCIVAEYGYGERSPVEQRAESYDRWEEEAIQGFGRRGVAVQKGHGREAVMANAIVSGKRELAKALQEMEVYLNLLSAM</sequence>
<dbReference type="VEuPathDB" id="GiardiaDB:SS50377_25741"/>
<keyword evidence="4" id="KW-1185">Reference proteome</keyword>
<organism evidence="1">
    <name type="scientific">Spironucleus salmonicida</name>
    <dbReference type="NCBI Taxonomy" id="348837"/>
    <lineage>
        <taxon>Eukaryota</taxon>
        <taxon>Metamonada</taxon>
        <taxon>Diplomonadida</taxon>
        <taxon>Hexamitidae</taxon>
        <taxon>Hexamitinae</taxon>
        <taxon>Spironucleus</taxon>
    </lineage>
</organism>
<dbReference type="EMBL" id="AUWU02000006">
    <property type="protein sequence ID" value="KAH0571553.1"/>
    <property type="molecule type" value="Genomic_DNA"/>
</dbReference>
<dbReference type="SUPFAM" id="SSF46689">
    <property type="entry name" value="Homeodomain-like"/>
    <property type="match status" value="1"/>
</dbReference>
<proteinExistence type="predicted"/>
<dbReference type="VEuPathDB" id="GiardiaDB:SS50377_25738"/>
<reference evidence="2" key="2">
    <citation type="submission" date="2020-12" db="EMBL/GenBank/DDBJ databases">
        <title>New Spironucleus salmonicida genome in near-complete chromosomes.</title>
        <authorList>
            <person name="Xu F."/>
            <person name="Kurt Z."/>
            <person name="Jimenez-Gonzalez A."/>
            <person name="Astvaldsson A."/>
            <person name="Andersson J.O."/>
            <person name="Svard S.G."/>
        </authorList>
    </citation>
    <scope>NUCLEOTIDE SEQUENCE</scope>
    <source>
        <strain evidence="2">ATCC 50377</strain>
    </source>
</reference>